<comment type="caution">
    <text evidence="1">The sequence shown here is derived from an EMBL/GenBank/DDBJ whole genome shotgun (WGS) entry which is preliminary data.</text>
</comment>
<dbReference type="AlphaFoldDB" id="A0AAD9IF58"/>
<accession>A0AAD9IF58</accession>
<sequence>MGSARSVLVPLEPELDGRGMPIPSAFEWQGSDCDARPYLVVTPCGNISQLYLSWLDDSPARNFDVFALYYGSDEDHFTCPECVGILHQAGVKWHLVYRLSQLSVWQGLLQRYKYFMVPDDDLIMSTHTINTAFDVADKFNLSLGQPSVCSHPNSYTFWPVLEQNQSTGLRYTAFIENMAPIMSRDLFAKTVPLMKHAHIGWGLDYLWAFLLDYRPGSMGVVDKVCMFHPAVQKNKRTIHSKSTHPLNWTGAQEYDYVMNTWKIDWTMWKAKGFTQFPNTVVMGSEPVDLGTGIATGYRVPHLCPRPWEDPQAALEGSELAPGGAAHSAGWTRGDVVAVVLPTAILTCIVAAARHRAGPGRGNPRHRAARALSMHKPGTTPLRECKTPSPTILVQRVATEEDYRP</sequence>
<dbReference type="Proteomes" id="UP001255856">
    <property type="component" value="Unassembled WGS sequence"/>
</dbReference>
<proteinExistence type="predicted"/>
<reference evidence="1" key="1">
    <citation type="submission" date="2021-01" db="EMBL/GenBank/DDBJ databases">
        <authorList>
            <person name="Eckstrom K.M.E."/>
        </authorList>
    </citation>
    <scope>NUCLEOTIDE SEQUENCE</scope>
    <source>
        <strain evidence="1">UVCC 0001</strain>
    </source>
</reference>
<organism evidence="1 2">
    <name type="scientific">Prototheca wickerhamii</name>
    <dbReference type="NCBI Taxonomy" id="3111"/>
    <lineage>
        <taxon>Eukaryota</taxon>
        <taxon>Viridiplantae</taxon>
        <taxon>Chlorophyta</taxon>
        <taxon>core chlorophytes</taxon>
        <taxon>Trebouxiophyceae</taxon>
        <taxon>Chlorellales</taxon>
        <taxon>Chlorellaceae</taxon>
        <taxon>Prototheca</taxon>
    </lineage>
</organism>
<evidence type="ECO:0000313" key="1">
    <source>
        <dbReference type="EMBL" id="KAK2077254.1"/>
    </source>
</evidence>
<dbReference type="EMBL" id="JASFZW010000007">
    <property type="protein sequence ID" value="KAK2077254.1"/>
    <property type="molecule type" value="Genomic_DNA"/>
</dbReference>
<keyword evidence="2" id="KW-1185">Reference proteome</keyword>
<protein>
    <submittedName>
        <fullName evidence="1">Uncharacterized protein</fullName>
    </submittedName>
</protein>
<evidence type="ECO:0000313" key="2">
    <source>
        <dbReference type="Proteomes" id="UP001255856"/>
    </source>
</evidence>
<gene>
    <name evidence="1" type="ORF">QBZ16_004888</name>
</gene>
<name>A0AAD9IF58_PROWI</name>